<keyword evidence="1" id="KW-0732">Signal</keyword>
<protein>
    <submittedName>
        <fullName evidence="2">Uncharacterized protein</fullName>
    </submittedName>
</protein>
<dbReference type="PROSITE" id="PS51257">
    <property type="entry name" value="PROKAR_LIPOPROTEIN"/>
    <property type="match status" value="1"/>
</dbReference>
<dbReference type="EMBL" id="JBEPLZ010000026">
    <property type="protein sequence ID" value="MET3573210.1"/>
    <property type="molecule type" value="Genomic_DNA"/>
</dbReference>
<name>A0ABV2G4L0_9FIRM</name>
<keyword evidence="3" id="KW-1185">Reference proteome</keyword>
<organism evidence="2 3">
    <name type="scientific">Enterocloster citroniae</name>
    <dbReference type="NCBI Taxonomy" id="358743"/>
    <lineage>
        <taxon>Bacteria</taxon>
        <taxon>Bacillati</taxon>
        <taxon>Bacillota</taxon>
        <taxon>Clostridia</taxon>
        <taxon>Lachnospirales</taxon>
        <taxon>Lachnospiraceae</taxon>
        <taxon>Enterocloster</taxon>
    </lineage>
</organism>
<gene>
    <name evidence="2" type="ORF">ABID13_004870</name>
</gene>
<evidence type="ECO:0000313" key="2">
    <source>
        <dbReference type="EMBL" id="MET3573210.1"/>
    </source>
</evidence>
<evidence type="ECO:0000256" key="1">
    <source>
        <dbReference type="SAM" id="SignalP"/>
    </source>
</evidence>
<accession>A0ABV2G4L0</accession>
<feature type="chain" id="PRO_5047104430" evidence="1">
    <location>
        <begin position="21"/>
        <end position="356"/>
    </location>
</feature>
<proteinExistence type="predicted"/>
<sequence length="356" mass="39593">MIRKMAAVAVAAAMCISVTGCGGSSKKAVVTEAAKTETRAKEKTEPSMEDQPTGINDSEFADILAGTMWAGISSSQEITVAAFDEKDAYIAILDANGELITDEEGYWKADTDTLYLYLNEDYSDDPTAFAFDWYITEEGEYIQIEDAVLSSQGDGSNIETTLEEMTTTASVIQYVADGTYWIGSDDEMALVFYFEDDEAYIDLLYEDNGQIQAEYIDGIWSLDYDNLYLIDVETGESYVFGWYLTEEGDGYCFELIEDDDTTYYLYESAAEDVDSTIEILTSYLTEKVDLESDDIDLSYFLEGYVGHSVIDAFMVSGLSPDFETRKYCAELLGFINYSGTSDENLALIQLMGGTVR</sequence>
<reference evidence="2 3" key="1">
    <citation type="submission" date="2024-06" db="EMBL/GenBank/DDBJ databases">
        <title>Genomic Encyclopedia of Type Strains, Phase IV (KMG-IV): sequencing the most valuable type-strain genomes for metagenomic binning, comparative biology and taxonomic classification.</title>
        <authorList>
            <person name="Goeker M."/>
        </authorList>
    </citation>
    <scope>NUCLEOTIDE SEQUENCE [LARGE SCALE GENOMIC DNA]</scope>
    <source>
        <strain evidence="2 3">DSM 19261</strain>
    </source>
</reference>
<comment type="caution">
    <text evidence="2">The sequence shown here is derived from an EMBL/GenBank/DDBJ whole genome shotgun (WGS) entry which is preliminary data.</text>
</comment>
<evidence type="ECO:0000313" key="3">
    <source>
        <dbReference type="Proteomes" id="UP001549200"/>
    </source>
</evidence>
<feature type="signal peptide" evidence="1">
    <location>
        <begin position="1"/>
        <end position="20"/>
    </location>
</feature>
<dbReference type="Proteomes" id="UP001549200">
    <property type="component" value="Unassembled WGS sequence"/>
</dbReference>